<dbReference type="RefSeq" id="WP_302040063.1">
    <property type="nucleotide sequence ID" value="NZ_JAUKPO010000017.1"/>
</dbReference>
<gene>
    <name evidence="2" type="ORF">Q0590_23495</name>
</gene>
<dbReference type="Pfam" id="PF00581">
    <property type="entry name" value="Rhodanese"/>
    <property type="match status" value="1"/>
</dbReference>
<keyword evidence="3" id="KW-1185">Reference proteome</keyword>
<sequence length="113" mass="12474">MFNLFKNNPTTSYTNVSAAEFKQLQEDKNALVLDVRTAGEVAGGKINGARNIDLMSSSFEKQLQGLDKSKTYLLYCRSGSRSAQAASTMTSMGFEKVYNLKGGISAWPYEQTR</sequence>
<name>A0ABT8REX7_9BACT</name>
<evidence type="ECO:0000313" key="3">
    <source>
        <dbReference type="Proteomes" id="UP001168528"/>
    </source>
</evidence>
<dbReference type="EMBL" id="JAUKPO010000017">
    <property type="protein sequence ID" value="MDO1449262.1"/>
    <property type="molecule type" value="Genomic_DNA"/>
</dbReference>
<protein>
    <submittedName>
        <fullName evidence="2">Rhodanese-like domain-containing protein</fullName>
    </submittedName>
</protein>
<dbReference type="SUPFAM" id="SSF52821">
    <property type="entry name" value="Rhodanese/Cell cycle control phosphatase"/>
    <property type="match status" value="1"/>
</dbReference>
<reference evidence="2" key="1">
    <citation type="submission" date="2023-07" db="EMBL/GenBank/DDBJ databases">
        <title>The genome sequence of Rhodocytophaga aerolata KACC 12507.</title>
        <authorList>
            <person name="Zhang X."/>
        </authorList>
    </citation>
    <scope>NUCLEOTIDE SEQUENCE</scope>
    <source>
        <strain evidence="2">KACC 12507</strain>
    </source>
</reference>
<dbReference type="Gene3D" id="3.40.250.10">
    <property type="entry name" value="Rhodanese-like domain"/>
    <property type="match status" value="1"/>
</dbReference>
<accession>A0ABT8REX7</accession>
<proteinExistence type="predicted"/>
<dbReference type="CDD" id="cd00158">
    <property type="entry name" value="RHOD"/>
    <property type="match status" value="1"/>
</dbReference>
<organism evidence="2 3">
    <name type="scientific">Rhodocytophaga aerolata</name>
    <dbReference type="NCBI Taxonomy" id="455078"/>
    <lineage>
        <taxon>Bacteria</taxon>
        <taxon>Pseudomonadati</taxon>
        <taxon>Bacteroidota</taxon>
        <taxon>Cytophagia</taxon>
        <taxon>Cytophagales</taxon>
        <taxon>Rhodocytophagaceae</taxon>
        <taxon>Rhodocytophaga</taxon>
    </lineage>
</organism>
<dbReference type="SMART" id="SM00450">
    <property type="entry name" value="RHOD"/>
    <property type="match status" value="1"/>
</dbReference>
<feature type="domain" description="Rhodanese" evidence="1">
    <location>
        <begin position="26"/>
        <end position="113"/>
    </location>
</feature>
<dbReference type="PROSITE" id="PS50206">
    <property type="entry name" value="RHODANESE_3"/>
    <property type="match status" value="1"/>
</dbReference>
<evidence type="ECO:0000313" key="2">
    <source>
        <dbReference type="EMBL" id="MDO1449262.1"/>
    </source>
</evidence>
<dbReference type="PANTHER" id="PTHR43031">
    <property type="entry name" value="FAD-DEPENDENT OXIDOREDUCTASE"/>
    <property type="match status" value="1"/>
</dbReference>
<dbReference type="Proteomes" id="UP001168528">
    <property type="component" value="Unassembled WGS sequence"/>
</dbReference>
<dbReference type="InterPro" id="IPR050229">
    <property type="entry name" value="GlpE_sulfurtransferase"/>
</dbReference>
<dbReference type="PANTHER" id="PTHR43031:SF1">
    <property type="entry name" value="PYRIDINE NUCLEOTIDE-DISULPHIDE OXIDOREDUCTASE"/>
    <property type="match status" value="1"/>
</dbReference>
<comment type="caution">
    <text evidence="2">The sequence shown here is derived from an EMBL/GenBank/DDBJ whole genome shotgun (WGS) entry which is preliminary data.</text>
</comment>
<dbReference type="InterPro" id="IPR001763">
    <property type="entry name" value="Rhodanese-like_dom"/>
</dbReference>
<dbReference type="InterPro" id="IPR036873">
    <property type="entry name" value="Rhodanese-like_dom_sf"/>
</dbReference>
<evidence type="ECO:0000259" key="1">
    <source>
        <dbReference type="PROSITE" id="PS50206"/>
    </source>
</evidence>